<protein>
    <recommendedName>
        <fullName evidence="1">Retrotransposon gag domain-containing protein</fullName>
    </recommendedName>
</protein>
<accession>A0A4V6A9D9</accession>
<reference evidence="2" key="1">
    <citation type="submission" date="2018-10" db="EMBL/GenBank/DDBJ databases">
        <title>Population genomic analysis revealed the cold adaptation of white poplar.</title>
        <authorList>
            <person name="Liu Y.-J."/>
        </authorList>
    </citation>
    <scope>NUCLEOTIDE SEQUENCE [LARGE SCALE GENOMIC DNA]</scope>
    <source>
        <strain evidence="2">PAL-ZL1</strain>
    </source>
</reference>
<evidence type="ECO:0000259" key="1">
    <source>
        <dbReference type="Pfam" id="PF03732"/>
    </source>
</evidence>
<name>A0A4V6A9D9_POPAL</name>
<dbReference type="AlphaFoldDB" id="A0A4V6A9D9"/>
<sequence>MAYDTRSQDIKKLEGVIATANLEQAQWNDKVARLFEQQGLQQLSSDTRLLTLEELISEEVLNAEKLKLASYYLDDMALYWHPNFMHSNSDKVVTWNEYVEAICERFGGHKDPLEELKDLKQEGELEVYIKDFDILWNRVEIDERYALIFFLVEDEEENEDSAVEFVREMEELEGTEPHISMNALEGVPGCYTLKATLGDIVCNYKSMWMSFCWQEQRVTLKGNEPVKLQSVQYGKMSGLLDSNSGIAGVSLCSLSLVHETEGAKALLMGQNVNKEEKEVLQNLLNLYQNIFTPLTGLPPNRPNDHTIPLKEGAPPVNLRLYSPT</sequence>
<feature type="domain" description="Retrotransposon gag" evidence="1">
    <location>
        <begin position="67"/>
        <end position="146"/>
    </location>
</feature>
<gene>
    <name evidence="2" type="ORF">D5086_0000120230</name>
</gene>
<comment type="caution">
    <text evidence="2">The sequence shown here is derived from an EMBL/GenBank/DDBJ whole genome shotgun (WGS) entry which is preliminary data.</text>
</comment>
<organism evidence="2">
    <name type="scientific">Populus alba</name>
    <name type="common">White poplar</name>
    <dbReference type="NCBI Taxonomy" id="43335"/>
    <lineage>
        <taxon>Eukaryota</taxon>
        <taxon>Viridiplantae</taxon>
        <taxon>Streptophyta</taxon>
        <taxon>Embryophyta</taxon>
        <taxon>Tracheophyta</taxon>
        <taxon>Spermatophyta</taxon>
        <taxon>Magnoliopsida</taxon>
        <taxon>eudicotyledons</taxon>
        <taxon>Gunneridae</taxon>
        <taxon>Pentapetalae</taxon>
        <taxon>rosids</taxon>
        <taxon>fabids</taxon>
        <taxon>Malpighiales</taxon>
        <taxon>Salicaceae</taxon>
        <taxon>Saliceae</taxon>
        <taxon>Populus</taxon>
    </lineage>
</organism>
<dbReference type="Pfam" id="PF03732">
    <property type="entry name" value="Retrotrans_gag"/>
    <property type="match status" value="1"/>
</dbReference>
<dbReference type="InterPro" id="IPR005162">
    <property type="entry name" value="Retrotrans_gag_dom"/>
</dbReference>
<dbReference type="EMBL" id="RCHU01000338">
    <property type="protein sequence ID" value="TKS06826.1"/>
    <property type="molecule type" value="Genomic_DNA"/>
</dbReference>
<proteinExistence type="predicted"/>
<evidence type="ECO:0000313" key="2">
    <source>
        <dbReference type="EMBL" id="TKS06826.1"/>
    </source>
</evidence>